<evidence type="ECO:0000313" key="3">
    <source>
        <dbReference type="Proteomes" id="UP000521943"/>
    </source>
</evidence>
<evidence type="ECO:0000313" key="2">
    <source>
        <dbReference type="EMBL" id="KAF6760440.1"/>
    </source>
</evidence>
<comment type="caution">
    <text evidence="2">The sequence shown here is derived from an EMBL/GenBank/DDBJ whole genome shotgun (WGS) entry which is preliminary data.</text>
</comment>
<gene>
    <name evidence="2" type="ORF">DFP72DRAFT_1042480</name>
</gene>
<reference evidence="2 3" key="1">
    <citation type="submission" date="2020-07" db="EMBL/GenBank/DDBJ databases">
        <title>Comparative genomics of pyrophilous fungi reveals a link between fire events and developmental genes.</title>
        <authorList>
            <consortium name="DOE Joint Genome Institute"/>
            <person name="Steindorff A.S."/>
            <person name="Carver A."/>
            <person name="Calhoun S."/>
            <person name="Stillman K."/>
            <person name="Liu H."/>
            <person name="Lipzen A."/>
            <person name="Pangilinan J."/>
            <person name="Labutti K."/>
            <person name="Bruns T.D."/>
            <person name="Grigoriev I.V."/>
        </authorList>
    </citation>
    <scope>NUCLEOTIDE SEQUENCE [LARGE SCALE GENOMIC DNA]</scope>
    <source>
        <strain evidence="2 3">CBS 144469</strain>
    </source>
</reference>
<dbReference type="AlphaFoldDB" id="A0A8H6I7N5"/>
<organism evidence="2 3">
    <name type="scientific">Ephemerocybe angulata</name>
    <dbReference type="NCBI Taxonomy" id="980116"/>
    <lineage>
        <taxon>Eukaryota</taxon>
        <taxon>Fungi</taxon>
        <taxon>Dikarya</taxon>
        <taxon>Basidiomycota</taxon>
        <taxon>Agaricomycotina</taxon>
        <taxon>Agaricomycetes</taxon>
        <taxon>Agaricomycetidae</taxon>
        <taxon>Agaricales</taxon>
        <taxon>Agaricineae</taxon>
        <taxon>Psathyrellaceae</taxon>
        <taxon>Ephemerocybe</taxon>
    </lineage>
</organism>
<feature type="compositionally biased region" description="Basic and acidic residues" evidence="1">
    <location>
        <begin position="380"/>
        <end position="390"/>
    </location>
</feature>
<keyword evidence="3" id="KW-1185">Reference proteome</keyword>
<feature type="region of interest" description="Disordered" evidence="1">
    <location>
        <begin position="380"/>
        <end position="414"/>
    </location>
</feature>
<dbReference type="Proteomes" id="UP000521943">
    <property type="component" value="Unassembled WGS sequence"/>
</dbReference>
<sequence>MALTFDRYAGCCDVGGFWFAVPVQCILGGVAWNIIFRPGKVASKYSALHALRLKSRERTLDAPLNAFNPLLNPLFQSIPSFCHHNMEKRHKLRLYELGVPLDIVELAKECPTFPYTGRQELLGRKVEVREKIQARRCPDSTPTTWSNVIIKAVQKRSHLLTFIVARAASEVKVVLQLKKSVGVKEATSATRVSENRVPGNIGIRAPGTAEIHDVPDGLFYYTQSNTVVRVPRSRNEIRGLIAIRNALAGYMIKRVGREGEFNRKRNKEEEERKDIEEIGMGAKTFLPPPIDDEHACKSCYMLPMLESAPNTSNAPESLVDTYDLKTGHLTPEQGLVFRKRETLLSEERDLRRELWTIGAEDREKKWRYFAGMVVKPLTGVEHDAERDEKNAAGSKKWAPSSQGPSESDQRNLLNGHLNVGDPITVSVEPHLLAFAQGFITDLTPNAVKLGIDHKVDLEWIRARMRKDDPQFVAGEVVFRIDKDELFGGMGRMRNNLAQLFYANGDRKRLELVVDLRKPLFSPSIPPDSLAIESTFCQHVKNLNLSQKEAVIKVLSAEDWLRRRTGLKAETVEQVEAQWMAPPVVAATCLFE</sequence>
<name>A0A8H6I7N5_9AGAR</name>
<proteinExistence type="predicted"/>
<feature type="compositionally biased region" description="Polar residues" evidence="1">
    <location>
        <begin position="399"/>
        <end position="412"/>
    </location>
</feature>
<protein>
    <submittedName>
        <fullName evidence="2">Uncharacterized protein</fullName>
    </submittedName>
</protein>
<evidence type="ECO:0000256" key="1">
    <source>
        <dbReference type="SAM" id="MobiDB-lite"/>
    </source>
</evidence>
<dbReference type="OrthoDB" id="6513042at2759"/>
<dbReference type="EMBL" id="JACGCI010000012">
    <property type="protein sequence ID" value="KAF6760440.1"/>
    <property type="molecule type" value="Genomic_DNA"/>
</dbReference>
<accession>A0A8H6I7N5</accession>